<reference evidence="2 3" key="1">
    <citation type="submission" date="2020-07" db="EMBL/GenBank/DDBJ databases">
        <title>Sequencing the genomes of 1000 actinobacteria strains.</title>
        <authorList>
            <person name="Klenk H.-P."/>
        </authorList>
    </citation>
    <scope>NUCLEOTIDE SEQUENCE [LARGE SCALE GENOMIC DNA]</scope>
    <source>
        <strain evidence="2 3">DSM 27576</strain>
    </source>
</reference>
<proteinExistence type="predicted"/>
<accession>A0A7W3JME4</accession>
<organism evidence="2 3">
    <name type="scientific">Microbacterium halimionae</name>
    <dbReference type="NCBI Taxonomy" id="1526413"/>
    <lineage>
        <taxon>Bacteria</taxon>
        <taxon>Bacillati</taxon>
        <taxon>Actinomycetota</taxon>
        <taxon>Actinomycetes</taxon>
        <taxon>Micrococcales</taxon>
        <taxon>Microbacteriaceae</taxon>
        <taxon>Microbacterium</taxon>
    </lineage>
</organism>
<evidence type="ECO:0000313" key="3">
    <source>
        <dbReference type="Proteomes" id="UP000526083"/>
    </source>
</evidence>
<feature type="region of interest" description="Disordered" evidence="1">
    <location>
        <begin position="85"/>
        <end position="105"/>
    </location>
</feature>
<evidence type="ECO:0000256" key="1">
    <source>
        <dbReference type="SAM" id="MobiDB-lite"/>
    </source>
</evidence>
<gene>
    <name evidence="2" type="ORF">FHX48_000552</name>
</gene>
<name>A0A7W3JME4_9MICO</name>
<comment type="caution">
    <text evidence="2">The sequence shown here is derived from an EMBL/GenBank/DDBJ whole genome shotgun (WGS) entry which is preliminary data.</text>
</comment>
<evidence type="ECO:0008006" key="4">
    <source>
        <dbReference type="Google" id="ProtNLM"/>
    </source>
</evidence>
<keyword evidence="3" id="KW-1185">Reference proteome</keyword>
<sequence length="134" mass="14588">MKIVMSADWRDEIPFETPMIASESAPGEPTRCATCSNDKDAFAREDLWAFKHRHPTNHAGFVRFYCAEHVPAAVVEQPAAPIAAKTAKAPRASRAAVPARRPTPAEERPRAVCPTCYVEVSAKGMCGMCGEQMA</sequence>
<protein>
    <recommendedName>
        <fullName evidence="4">Glucose-6-phosphate dehydrogenase</fullName>
    </recommendedName>
</protein>
<evidence type="ECO:0000313" key="2">
    <source>
        <dbReference type="EMBL" id="MBA8815500.1"/>
    </source>
</evidence>
<feature type="compositionally biased region" description="Low complexity" evidence="1">
    <location>
        <begin position="85"/>
        <end position="102"/>
    </location>
</feature>
<dbReference type="EMBL" id="JACGWY010000001">
    <property type="protein sequence ID" value="MBA8815500.1"/>
    <property type="molecule type" value="Genomic_DNA"/>
</dbReference>
<dbReference type="Proteomes" id="UP000526083">
    <property type="component" value="Unassembled WGS sequence"/>
</dbReference>
<dbReference type="RefSeq" id="WP_167048377.1">
    <property type="nucleotide sequence ID" value="NZ_JAAOZB010000002.1"/>
</dbReference>
<dbReference type="AlphaFoldDB" id="A0A7W3JME4"/>